<dbReference type="InterPro" id="IPR050951">
    <property type="entry name" value="Retrovirus_Pol_polyprotein"/>
</dbReference>
<reference evidence="3 4" key="1">
    <citation type="journal article" date="2014" name="Genome Biol. Evol.">
        <title>The genome of the myxosporean Thelohanellus kitauei shows adaptations to nutrient acquisition within its fish host.</title>
        <authorList>
            <person name="Yang Y."/>
            <person name="Xiong J."/>
            <person name="Zhou Z."/>
            <person name="Huo F."/>
            <person name="Miao W."/>
            <person name="Ran C."/>
            <person name="Liu Y."/>
            <person name="Zhang J."/>
            <person name="Feng J."/>
            <person name="Wang M."/>
            <person name="Wang M."/>
            <person name="Wang L."/>
            <person name="Yao B."/>
        </authorList>
    </citation>
    <scope>NUCLEOTIDE SEQUENCE [LARGE SCALE GENOMIC DNA]</scope>
    <source>
        <strain evidence="3">Wuqing</strain>
    </source>
</reference>
<comment type="caution">
    <text evidence="3">The sequence shown here is derived from an EMBL/GenBank/DDBJ whole genome shotgun (WGS) entry which is preliminary data.</text>
</comment>
<dbReference type="OrthoDB" id="5988470at2759"/>
<keyword evidence="4" id="KW-1185">Reference proteome</keyword>
<dbReference type="GO" id="GO:0015074">
    <property type="term" value="P:DNA integration"/>
    <property type="evidence" value="ECO:0007669"/>
    <property type="project" value="InterPro"/>
</dbReference>
<evidence type="ECO:0000259" key="2">
    <source>
        <dbReference type="PROSITE" id="PS50994"/>
    </source>
</evidence>
<protein>
    <submittedName>
        <fullName evidence="3">Retrovirus-related Pol polyprotein</fullName>
    </submittedName>
</protein>
<evidence type="ECO:0000313" key="4">
    <source>
        <dbReference type="Proteomes" id="UP000031668"/>
    </source>
</evidence>
<dbReference type="PANTHER" id="PTHR37984:SF15">
    <property type="entry name" value="INTEGRASE CATALYTIC DOMAIN-CONTAINING PROTEIN"/>
    <property type="match status" value="1"/>
</dbReference>
<dbReference type="PANTHER" id="PTHR37984">
    <property type="entry name" value="PROTEIN CBG26694"/>
    <property type="match status" value="1"/>
</dbReference>
<feature type="region of interest" description="Disordered" evidence="1">
    <location>
        <begin position="332"/>
        <end position="356"/>
    </location>
</feature>
<organism evidence="3 4">
    <name type="scientific">Thelohanellus kitauei</name>
    <name type="common">Myxosporean</name>
    <dbReference type="NCBI Taxonomy" id="669202"/>
    <lineage>
        <taxon>Eukaryota</taxon>
        <taxon>Metazoa</taxon>
        <taxon>Cnidaria</taxon>
        <taxon>Myxozoa</taxon>
        <taxon>Myxosporea</taxon>
        <taxon>Bivalvulida</taxon>
        <taxon>Platysporina</taxon>
        <taxon>Myxobolidae</taxon>
        <taxon>Thelohanellus</taxon>
    </lineage>
</organism>
<name>A0A0C2IDY5_THEKT</name>
<dbReference type="Proteomes" id="UP000031668">
    <property type="component" value="Unassembled WGS sequence"/>
</dbReference>
<evidence type="ECO:0000256" key="1">
    <source>
        <dbReference type="SAM" id="MobiDB-lite"/>
    </source>
</evidence>
<dbReference type="Pfam" id="PF00665">
    <property type="entry name" value="rve"/>
    <property type="match status" value="1"/>
</dbReference>
<dbReference type="InterPro" id="IPR001584">
    <property type="entry name" value="Integrase_cat-core"/>
</dbReference>
<dbReference type="OMA" id="NANRIDW"/>
<dbReference type="Gene3D" id="1.10.340.70">
    <property type="match status" value="1"/>
</dbReference>
<gene>
    <name evidence="3" type="ORF">RF11_08058</name>
</gene>
<dbReference type="FunFam" id="3.30.420.10:FF:000032">
    <property type="entry name" value="Retrovirus-related Pol polyprotein from transposon 297-like Protein"/>
    <property type="match status" value="1"/>
</dbReference>
<dbReference type="AlphaFoldDB" id="A0A0C2IDY5"/>
<sequence length="356" mass="41500">MGILKTIDTIRKLFFWPHMNEEIEEYVKNCSSCCVNKSKNYTPRAELIPIVATRPFEFWAVDITGPLNTTPRGNRYIVVFVDHFTKWVEAVPITDQTAEIVAEAMLNHVVFRFGVPTQLHSDRGRQFESALFNHLCEFLGTQHTHTTAYHPMGNGLAERCNKTLKELLRHHLNIESNDWDLHLGEALFALRSTKNETTGYSPAMLCYGRELRLPIECMIQPQRSNHDCNYHIYVKRMADNINEIFSTAREHGTIMRNRFKINHDIKVFGKPYREGEKVFLKRKNRNKLDPIFDGPFIIIKSSHPVYTIEDLLGSDSQRVHFNRLFKGPPTNHEPIPNIFEPRRSNRIRRPPPRYCA</sequence>
<feature type="compositionally biased region" description="Basic residues" evidence="1">
    <location>
        <begin position="344"/>
        <end position="356"/>
    </location>
</feature>
<feature type="domain" description="Integrase catalytic" evidence="2">
    <location>
        <begin position="51"/>
        <end position="210"/>
    </location>
</feature>
<proteinExistence type="predicted"/>
<dbReference type="Gene3D" id="3.30.420.10">
    <property type="entry name" value="Ribonuclease H-like superfamily/Ribonuclease H"/>
    <property type="match status" value="1"/>
</dbReference>
<dbReference type="GO" id="GO:0003676">
    <property type="term" value="F:nucleic acid binding"/>
    <property type="evidence" value="ECO:0007669"/>
    <property type="project" value="InterPro"/>
</dbReference>
<evidence type="ECO:0000313" key="3">
    <source>
        <dbReference type="EMBL" id="KII63528.1"/>
    </source>
</evidence>
<dbReference type="InterPro" id="IPR041588">
    <property type="entry name" value="Integrase_H2C2"/>
</dbReference>
<dbReference type="Pfam" id="PF17921">
    <property type="entry name" value="Integrase_H2C2"/>
    <property type="match status" value="1"/>
</dbReference>
<dbReference type="SUPFAM" id="SSF53098">
    <property type="entry name" value="Ribonuclease H-like"/>
    <property type="match status" value="1"/>
</dbReference>
<dbReference type="PROSITE" id="PS50994">
    <property type="entry name" value="INTEGRASE"/>
    <property type="match status" value="1"/>
</dbReference>
<dbReference type="InterPro" id="IPR036397">
    <property type="entry name" value="RNaseH_sf"/>
</dbReference>
<accession>A0A0C2IDY5</accession>
<dbReference type="EMBL" id="JWZT01004661">
    <property type="protein sequence ID" value="KII63528.1"/>
    <property type="molecule type" value="Genomic_DNA"/>
</dbReference>
<dbReference type="InterPro" id="IPR012337">
    <property type="entry name" value="RNaseH-like_sf"/>
</dbReference>